<dbReference type="OrthoDB" id="9788689at2"/>
<dbReference type="eggNOG" id="COG0010">
    <property type="taxonomic scope" value="Bacteria"/>
</dbReference>
<organism evidence="10 11">
    <name type="scientific">Cesiribacter andamanensis AMV16</name>
    <dbReference type="NCBI Taxonomy" id="1279009"/>
    <lineage>
        <taxon>Bacteria</taxon>
        <taxon>Pseudomonadati</taxon>
        <taxon>Bacteroidota</taxon>
        <taxon>Cytophagia</taxon>
        <taxon>Cytophagales</taxon>
        <taxon>Cesiribacteraceae</taxon>
        <taxon>Cesiribacter</taxon>
    </lineage>
</organism>
<keyword evidence="11" id="KW-1185">Reference proteome</keyword>
<dbReference type="RefSeq" id="WP_009193516.1">
    <property type="nucleotide sequence ID" value="NZ_AODQ01000001.1"/>
</dbReference>
<evidence type="ECO:0000256" key="1">
    <source>
        <dbReference type="ARBA" id="ARBA00001936"/>
    </source>
</evidence>
<dbReference type="PROSITE" id="PS51409">
    <property type="entry name" value="ARGINASE_2"/>
    <property type="match status" value="1"/>
</dbReference>
<dbReference type="InterPro" id="IPR023696">
    <property type="entry name" value="Ureohydrolase_dom_sf"/>
</dbReference>
<evidence type="ECO:0000256" key="4">
    <source>
        <dbReference type="ARBA" id="ARBA00018123"/>
    </source>
</evidence>
<dbReference type="EMBL" id="AODQ01000001">
    <property type="protein sequence ID" value="EMR04831.1"/>
    <property type="molecule type" value="Genomic_DNA"/>
</dbReference>
<dbReference type="PANTHER" id="PTHR43782:SF3">
    <property type="entry name" value="ARGINASE"/>
    <property type="match status" value="1"/>
</dbReference>
<dbReference type="PRINTS" id="PR00116">
    <property type="entry name" value="ARGINASE"/>
</dbReference>
<dbReference type="InterPro" id="IPR006035">
    <property type="entry name" value="Ureohydrolase"/>
</dbReference>
<evidence type="ECO:0000256" key="2">
    <source>
        <dbReference type="ARBA" id="ARBA00005098"/>
    </source>
</evidence>
<dbReference type="CDD" id="cd09989">
    <property type="entry name" value="Arginase"/>
    <property type="match status" value="1"/>
</dbReference>
<comment type="caution">
    <text evidence="10">The sequence shown here is derived from an EMBL/GenBank/DDBJ whole genome shotgun (WGS) entry which is preliminary data.</text>
</comment>
<evidence type="ECO:0000313" key="11">
    <source>
        <dbReference type="Proteomes" id="UP000011910"/>
    </source>
</evidence>
<evidence type="ECO:0000313" key="10">
    <source>
        <dbReference type="EMBL" id="EMR04831.1"/>
    </source>
</evidence>
<dbReference type="GO" id="GO:0030145">
    <property type="term" value="F:manganese ion binding"/>
    <property type="evidence" value="ECO:0007669"/>
    <property type="project" value="TreeGrafter"/>
</dbReference>
<reference evidence="10 11" key="1">
    <citation type="journal article" date="2013" name="Genome Announc.">
        <title>Draft Genome Sequence of Cesiribacter andamanensis Strain AMV16T, Isolated from a Soil Sample from a Mud Volcano in the Andaman Islands, India.</title>
        <authorList>
            <person name="Shivaji S."/>
            <person name="Ara S."/>
            <person name="Begum Z."/>
            <person name="Srinivas T.N."/>
            <person name="Singh A."/>
            <person name="Kumar Pinnaka A."/>
        </authorList>
    </citation>
    <scope>NUCLEOTIDE SEQUENCE [LARGE SCALE GENOMIC DNA]</scope>
    <source>
        <strain evidence="10 11">AMV16</strain>
    </source>
</reference>
<evidence type="ECO:0000256" key="9">
    <source>
        <dbReference type="PROSITE-ProRule" id="PRU00742"/>
    </source>
</evidence>
<name>M7NCE8_9BACT</name>
<dbReference type="InterPro" id="IPR014033">
    <property type="entry name" value="Arginase"/>
</dbReference>
<dbReference type="PANTHER" id="PTHR43782">
    <property type="entry name" value="ARGINASE"/>
    <property type="match status" value="1"/>
</dbReference>
<evidence type="ECO:0000256" key="8">
    <source>
        <dbReference type="ARBA" id="ARBA00023211"/>
    </source>
</evidence>
<dbReference type="Proteomes" id="UP000011910">
    <property type="component" value="Unassembled WGS sequence"/>
</dbReference>
<keyword evidence="7 10" id="KW-0378">Hydrolase</keyword>
<protein>
    <recommendedName>
        <fullName evidence="4">Arginase</fullName>
        <ecNumber evidence="3">3.5.3.1</ecNumber>
    </recommendedName>
</protein>
<gene>
    <name evidence="10" type="primary">rocF</name>
    <name evidence="10" type="ORF">ADICEAN_00102</name>
</gene>
<comment type="similarity">
    <text evidence="9">Belongs to the arginase family.</text>
</comment>
<evidence type="ECO:0000256" key="3">
    <source>
        <dbReference type="ARBA" id="ARBA00012168"/>
    </source>
</evidence>
<comment type="cofactor">
    <cofactor evidence="1">
        <name>Mn(2+)</name>
        <dbReference type="ChEBI" id="CHEBI:29035"/>
    </cofactor>
</comment>
<evidence type="ECO:0000256" key="7">
    <source>
        <dbReference type="ARBA" id="ARBA00022801"/>
    </source>
</evidence>
<keyword evidence="6" id="KW-0479">Metal-binding</keyword>
<dbReference type="GO" id="GO:0006525">
    <property type="term" value="P:arginine metabolic process"/>
    <property type="evidence" value="ECO:0007669"/>
    <property type="project" value="UniProtKB-KW"/>
</dbReference>
<dbReference type="GO" id="GO:0004053">
    <property type="term" value="F:arginase activity"/>
    <property type="evidence" value="ECO:0007669"/>
    <property type="project" value="UniProtKB-EC"/>
</dbReference>
<proteinExistence type="inferred from homology"/>
<dbReference type="SUPFAM" id="SSF52768">
    <property type="entry name" value="Arginase/deacetylase"/>
    <property type="match status" value="1"/>
</dbReference>
<dbReference type="Gene3D" id="3.40.800.10">
    <property type="entry name" value="Ureohydrolase domain"/>
    <property type="match status" value="1"/>
</dbReference>
<sequence>MGKIKFIEVASELAAGTRGASLGIGALKTASLNKGSQFFKKYPCLAVPTINDTLFDDVVNPYAKRIPQVRQMLERTCQAVTDTLTEGYFPVVLGGDHSTAAGTMCGIKAALPAMRLGVIWIDAHADLHTPFTTPSGNMHGMPLAMVAGLDNLECAINDPRAETIAEWEAIKNIGLNGPKINPSDIVFISMRDREAPERALVERYGMRNFEVEELRSKGAARIVEESMQALQACDVIYVSFDVDSLDPQISRGTGTPVPGGLTVEEALELNSLFVKQPKVQCWEMVEINPTLDTHNQMAEVAFEILQATVKARSANGQLIGA</sequence>
<dbReference type="EC" id="3.5.3.1" evidence="3"/>
<keyword evidence="8" id="KW-0464">Manganese</keyword>
<dbReference type="AlphaFoldDB" id="M7NCE8"/>
<dbReference type="STRING" id="1279009.ADICEAN_00102"/>
<accession>M7NCE8</accession>
<dbReference type="PATRIC" id="fig|1279009.4.peg.107"/>
<evidence type="ECO:0000256" key="6">
    <source>
        <dbReference type="ARBA" id="ARBA00022723"/>
    </source>
</evidence>
<dbReference type="Pfam" id="PF00491">
    <property type="entry name" value="Arginase"/>
    <property type="match status" value="1"/>
</dbReference>
<evidence type="ECO:0000256" key="5">
    <source>
        <dbReference type="ARBA" id="ARBA00022503"/>
    </source>
</evidence>
<comment type="pathway">
    <text evidence="2">Nitrogen metabolism; urea cycle; L-ornithine and urea from L-arginine: step 1/1.</text>
</comment>
<dbReference type="GO" id="GO:0005829">
    <property type="term" value="C:cytosol"/>
    <property type="evidence" value="ECO:0007669"/>
    <property type="project" value="TreeGrafter"/>
</dbReference>
<keyword evidence="5" id="KW-0056">Arginine metabolism</keyword>